<dbReference type="AlphaFoldDB" id="A0A6L6J9E8"/>
<dbReference type="Pfam" id="PF09917">
    <property type="entry name" value="DUF2147"/>
    <property type="match status" value="1"/>
</dbReference>
<proteinExistence type="predicted"/>
<feature type="signal peptide" evidence="1">
    <location>
        <begin position="1"/>
        <end position="19"/>
    </location>
</feature>
<evidence type="ECO:0000313" key="4">
    <source>
        <dbReference type="Proteomes" id="UP000478183"/>
    </source>
</evidence>
<dbReference type="OrthoDB" id="9811671at2"/>
<dbReference type="PANTHER" id="PTHR36919:SF3">
    <property type="entry name" value="BLL5882 PROTEIN"/>
    <property type="match status" value="1"/>
</dbReference>
<gene>
    <name evidence="3" type="ORF">GL286_12910</name>
</gene>
<sequence>MKLPAIAAAIVLYAATVQADGIDGTYQTEPNDYGQVGHVQFLDCGGKLCGKLVRSFDKAGKPISSPNTGRNIVADMSDQGGGKFSGGTIWDPGSGKTYKSKMQLEGDKLNVSGCVAVFCKTQTWTRLK</sequence>
<accession>A0A6L6J9E8</accession>
<reference evidence="3 4" key="1">
    <citation type="submission" date="2019-11" db="EMBL/GenBank/DDBJ databases">
        <authorList>
            <person name="Dong K."/>
        </authorList>
    </citation>
    <scope>NUCLEOTIDE SEQUENCE [LARGE SCALE GENOMIC DNA]</scope>
    <source>
        <strain evidence="3 4">NBRC 111993</strain>
    </source>
</reference>
<evidence type="ECO:0000256" key="1">
    <source>
        <dbReference type="SAM" id="SignalP"/>
    </source>
</evidence>
<comment type="caution">
    <text evidence="3">The sequence shown here is derived from an EMBL/GenBank/DDBJ whole genome shotgun (WGS) entry which is preliminary data.</text>
</comment>
<dbReference type="RefSeq" id="WP_155095984.1">
    <property type="nucleotide sequence ID" value="NZ_WMIE01000007.1"/>
</dbReference>
<dbReference type="EMBL" id="WMIE01000007">
    <property type="protein sequence ID" value="MTH78630.1"/>
    <property type="molecule type" value="Genomic_DNA"/>
</dbReference>
<dbReference type="InterPro" id="IPR019223">
    <property type="entry name" value="DUF2147"/>
</dbReference>
<keyword evidence="4" id="KW-1185">Reference proteome</keyword>
<keyword evidence="1" id="KW-0732">Signal</keyword>
<dbReference type="PANTHER" id="PTHR36919">
    <property type="entry name" value="BLR1215 PROTEIN"/>
    <property type="match status" value="1"/>
</dbReference>
<dbReference type="Gene3D" id="2.40.128.520">
    <property type="match status" value="1"/>
</dbReference>
<feature type="chain" id="PRO_5026863906" evidence="1">
    <location>
        <begin position="20"/>
        <end position="128"/>
    </location>
</feature>
<organism evidence="3 4">
    <name type="scientific">Paracoccus aestuariivivens</name>
    <dbReference type="NCBI Taxonomy" id="1820333"/>
    <lineage>
        <taxon>Bacteria</taxon>
        <taxon>Pseudomonadati</taxon>
        <taxon>Pseudomonadota</taxon>
        <taxon>Alphaproteobacteria</taxon>
        <taxon>Rhodobacterales</taxon>
        <taxon>Paracoccaceae</taxon>
        <taxon>Paracoccus</taxon>
    </lineage>
</organism>
<evidence type="ECO:0000259" key="2">
    <source>
        <dbReference type="Pfam" id="PF09917"/>
    </source>
</evidence>
<protein>
    <submittedName>
        <fullName evidence="3">DUF2147 domain-containing protein</fullName>
    </submittedName>
</protein>
<name>A0A6L6J9E8_9RHOB</name>
<evidence type="ECO:0000313" key="3">
    <source>
        <dbReference type="EMBL" id="MTH78630.1"/>
    </source>
</evidence>
<dbReference type="Proteomes" id="UP000478183">
    <property type="component" value="Unassembled WGS sequence"/>
</dbReference>
<feature type="domain" description="DUF2147" evidence="2">
    <location>
        <begin position="24"/>
        <end position="126"/>
    </location>
</feature>